<dbReference type="RefSeq" id="XP_028482810.1">
    <property type="nucleotide sequence ID" value="XM_028631191.1"/>
</dbReference>
<evidence type="ECO:0000259" key="6">
    <source>
        <dbReference type="Pfam" id="PF00676"/>
    </source>
</evidence>
<dbReference type="PANTHER" id="PTHR11516">
    <property type="entry name" value="PYRUVATE DEHYDROGENASE E1 COMPONENT, ALPHA SUBUNIT BACTERIAL AND ORGANELLAR"/>
    <property type="match status" value="1"/>
</dbReference>
<dbReference type="EMBL" id="RCNU01000010">
    <property type="protein sequence ID" value="RWQ93165.1"/>
    <property type="molecule type" value="Genomic_DNA"/>
</dbReference>
<dbReference type="AlphaFoldDB" id="A0A443HMX8"/>
<comment type="catalytic activity">
    <reaction evidence="5">
        <text>N(6)-[(R)-lipoyl]-L-lysyl-[protein] + pyruvate + H(+) = N(6)-[(R)-S(8)-acetyldihydrolipoyl]-L-lysyl-[protein] + CO2</text>
        <dbReference type="Rhea" id="RHEA:19189"/>
        <dbReference type="Rhea" id="RHEA-COMP:10474"/>
        <dbReference type="Rhea" id="RHEA-COMP:10478"/>
        <dbReference type="ChEBI" id="CHEBI:15361"/>
        <dbReference type="ChEBI" id="CHEBI:15378"/>
        <dbReference type="ChEBI" id="CHEBI:16526"/>
        <dbReference type="ChEBI" id="CHEBI:83099"/>
        <dbReference type="ChEBI" id="CHEBI:83111"/>
        <dbReference type="EC" id="1.2.4.1"/>
    </reaction>
</comment>
<dbReference type="FunFam" id="3.40.50.970:FF:000013">
    <property type="entry name" value="Pyruvate dehydrogenase E1 component subunit alpha"/>
    <property type="match status" value="1"/>
</dbReference>
<dbReference type="CDD" id="cd02000">
    <property type="entry name" value="TPP_E1_PDC_ADC_BCADC"/>
    <property type="match status" value="1"/>
</dbReference>
<feature type="domain" description="Dehydrogenase E1 component" evidence="6">
    <location>
        <begin position="80"/>
        <end position="375"/>
    </location>
</feature>
<comment type="function">
    <text evidence="5">The pyruvate dehydrogenase complex catalyzes the overall conversion of pyruvate to acetyl-CoA and CO(2).</text>
</comment>
<dbReference type="SUPFAM" id="SSF52518">
    <property type="entry name" value="Thiamin diphosphate-binding fold (THDP-binding)"/>
    <property type="match status" value="1"/>
</dbReference>
<keyword evidence="3 5" id="KW-0786">Thiamine pyrophosphate</keyword>
<dbReference type="STRING" id="264951.A0A443HMX8"/>
<accession>A0A443HMX8</accession>
<dbReference type="GO" id="GO:0006086">
    <property type="term" value="P:pyruvate decarboxylation to acetyl-CoA"/>
    <property type="evidence" value="ECO:0007669"/>
    <property type="project" value="InterPro"/>
</dbReference>
<evidence type="ECO:0000256" key="5">
    <source>
        <dbReference type="RuleBase" id="RU361139"/>
    </source>
</evidence>
<dbReference type="GO" id="GO:0004739">
    <property type="term" value="F:pyruvate dehydrogenase (acetyl-transferring) activity"/>
    <property type="evidence" value="ECO:0007669"/>
    <property type="project" value="UniProtKB-UniRule"/>
</dbReference>
<comment type="caution">
    <text evidence="7">The sequence shown here is derived from an EMBL/GenBank/DDBJ whole genome shotgun (WGS) entry which is preliminary data.</text>
</comment>
<keyword evidence="2 5" id="KW-0560">Oxidoreductase</keyword>
<dbReference type="NCBIfam" id="TIGR03182">
    <property type="entry name" value="PDH_E1_alph_y"/>
    <property type="match status" value="1"/>
</dbReference>
<keyword evidence="8" id="KW-1185">Reference proteome</keyword>
<dbReference type="InterPro" id="IPR001017">
    <property type="entry name" value="DH_E1"/>
</dbReference>
<protein>
    <recommendedName>
        <fullName evidence="5">Pyruvate dehydrogenase E1 component subunit alpha</fullName>
        <ecNumber evidence="5">1.2.4.1</ecNumber>
    </recommendedName>
</protein>
<keyword evidence="4 5" id="KW-0670">Pyruvate</keyword>
<dbReference type="Pfam" id="PF00676">
    <property type="entry name" value="E1_dh"/>
    <property type="match status" value="1"/>
</dbReference>
<sequence>MFSRSIWARQAAPLRRHAFAPLARRSVTTDAASSHAEDIPQEDDKPFTVTLSDESFETYELDPPPYTLQTTKKELKQMYYDMVATRRMELAADRLYKEKKIRGFCHLSTGQEAVATGIEHGIDRDDKVITAYRCHGYALMRGATVKSIIGELLGRREGIAYGKGGSMHMFTHNFFGGNGIVGAQVPVGAGLAFAQQYNEEKSTSIVLYGDGASNQGQVFEAFNMAKLWNLPVIFGCENNKYGMGTSAARSSALTDYYKRGQYIPGLKINGMDVLATKAAVQYGKEYTTSGKGPLVFEFVTYRYGGHSMSDPGTTYRSREEIQRMRSTNDPIAGLKQKMLDWKVVTEEELKGIDKEARANVDAEVAEAEQMAAPDPTPRILYEDIYVRGSEPRWMRGRTVDETFYY</sequence>
<dbReference type="EC" id="1.2.4.1" evidence="5"/>
<gene>
    <name evidence="7" type="ORF">C8Q69DRAFT_475297</name>
</gene>
<evidence type="ECO:0000256" key="1">
    <source>
        <dbReference type="ARBA" id="ARBA00001964"/>
    </source>
</evidence>
<dbReference type="VEuPathDB" id="FungiDB:C8Q69DRAFT_475297"/>
<proteinExistence type="predicted"/>
<dbReference type="Proteomes" id="UP000283841">
    <property type="component" value="Unassembled WGS sequence"/>
</dbReference>
<reference evidence="7 8" key="1">
    <citation type="journal article" date="2018" name="Front. Microbiol.">
        <title>Genomic and genetic insights into a cosmopolitan fungus, Paecilomyces variotii (Eurotiales).</title>
        <authorList>
            <person name="Urquhart A.S."/>
            <person name="Mondo S.J."/>
            <person name="Makela M.R."/>
            <person name="Hane J.K."/>
            <person name="Wiebenga A."/>
            <person name="He G."/>
            <person name="Mihaltcheva S."/>
            <person name="Pangilinan J."/>
            <person name="Lipzen A."/>
            <person name="Barry K."/>
            <person name="de Vries R.P."/>
            <person name="Grigoriev I.V."/>
            <person name="Idnurm A."/>
        </authorList>
    </citation>
    <scope>NUCLEOTIDE SEQUENCE [LARGE SCALE GENOMIC DNA]</scope>
    <source>
        <strain evidence="7 8">CBS 101075</strain>
    </source>
</reference>
<dbReference type="InterPro" id="IPR017597">
    <property type="entry name" value="Pyrv_DH_E1_asu_subgrp-y"/>
</dbReference>
<comment type="cofactor">
    <cofactor evidence="1 5">
        <name>thiamine diphosphate</name>
        <dbReference type="ChEBI" id="CHEBI:58937"/>
    </cofactor>
</comment>
<dbReference type="GeneID" id="39600468"/>
<evidence type="ECO:0000256" key="4">
    <source>
        <dbReference type="ARBA" id="ARBA00023317"/>
    </source>
</evidence>
<evidence type="ECO:0000313" key="8">
    <source>
        <dbReference type="Proteomes" id="UP000283841"/>
    </source>
</evidence>
<dbReference type="PANTHER" id="PTHR11516:SF60">
    <property type="entry name" value="PYRUVATE DEHYDROGENASE E1 COMPONENT SUBUNIT ALPHA"/>
    <property type="match status" value="1"/>
</dbReference>
<dbReference type="Gene3D" id="3.40.50.970">
    <property type="match status" value="1"/>
</dbReference>
<dbReference type="InterPro" id="IPR050642">
    <property type="entry name" value="PDH_E1_Alpha_Subunit"/>
</dbReference>
<name>A0A443HMX8_BYSSP</name>
<dbReference type="InterPro" id="IPR029061">
    <property type="entry name" value="THDP-binding"/>
</dbReference>
<evidence type="ECO:0000313" key="7">
    <source>
        <dbReference type="EMBL" id="RWQ93165.1"/>
    </source>
</evidence>
<organism evidence="7 8">
    <name type="scientific">Byssochlamys spectabilis</name>
    <name type="common">Paecilomyces variotii</name>
    <dbReference type="NCBI Taxonomy" id="264951"/>
    <lineage>
        <taxon>Eukaryota</taxon>
        <taxon>Fungi</taxon>
        <taxon>Dikarya</taxon>
        <taxon>Ascomycota</taxon>
        <taxon>Pezizomycotina</taxon>
        <taxon>Eurotiomycetes</taxon>
        <taxon>Eurotiomycetidae</taxon>
        <taxon>Eurotiales</taxon>
        <taxon>Thermoascaceae</taxon>
        <taxon>Paecilomyces</taxon>
    </lineage>
</organism>
<evidence type="ECO:0000256" key="3">
    <source>
        <dbReference type="ARBA" id="ARBA00023052"/>
    </source>
</evidence>
<evidence type="ECO:0000256" key="2">
    <source>
        <dbReference type="ARBA" id="ARBA00023002"/>
    </source>
</evidence>